<protein>
    <submittedName>
        <fullName evidence="1">Uncharacterized protein</fullName>
    </submittedName>
</protein>
<sequence>MNPAIYWIRNGHPKDYSGGLLAQETQFSQKRNGIAAGNLLHPHAGTMAFSERRGTEEVNLVMTKVRQLDRRQKNQQVMDSECGAGPGSGREAQCDRAVKDMEAGSEVMLLRQDLKNVAERMTGTEEPLGNAVLELKTMVTQLRQTSVGLVIRPEDAEEPNLHFV</sequence>
<evidence type="ECO:0000313" key="2">
    <source>
        <dbReference type="Proteomes" id="UP001066276"/>
    </source>
</evidence>
<keyword evidence="2" id="KW-1185">Reference proteome</keyword>
<proteinExistence type="predicted"/>
<name>A0AAV7RJ87_PLEWA</name>
<accession>A0AAV7RJ87</accession>
<evidence type="ECO:0000313" key="1">
    <source>
        <dbReference type="EMBL" id="KAJ1152712.1"/>
    </source>
</evidence>
<gene>
    <name evidence="1" type="ORF">NDU88_005487</name>
</gene>
<comment type="caution">
    <text evidence="1">The sequence shown here is derived from an EMBL/GenBank/DDBJ whole genome shotgun (WGS) entry which is preliminary data.</text>
</comment>
<dbReference type="Proteomes" id="UP001066276">
    <property type="component" value="Chromosome 5"/>
</dbReference>
<organism evidence="1 2">
    <name type="scientific">Pleurodeles waltl</name>
    <name type="common">Iberian ribbed newt</name>
    <dbReference type="NCBI Taxonomy" id="8319"/>
    <lineage>
        <taxon>Eukaryota</taxon>
        <taxon>Metazoa</taxon>
        <taxon>Chordata</taxon>
        <taxon>Craniata</taxon>
        <taxon>Vertebrata</taxon>
        <taxon>Euteleostomi</taxon>
        <taxon>Amphibia</taxon>
        <taxon>Batrachia</taxon>
        <taxon>Caudata</taxon>
        <taxon>Salamandroidea</taxon>
        <taxon>Salamandridae</taxon>
        <taxon>Pleurodelinae</taxon>
        <taxon>Pleurodeles</taxon>
    </lineage>
</organism>
<dbReference type="EMBL" id="JANPWB010000009">
    <property type="protein sequence ID" value="KAJ1152712.1"/>
    <property type="molecule type" value="Genomic_DNA"/>
</dbReference>
<reference evidence="1" key="1">
    <citation type="journal article" date="2022" name="bioRxiv">
        <title>Sequencing and chromosome-scale assembly of the giantPleurodeles waltlgenome.</title>
        <authorList>
            <person name="Brown T."/>
            <person name="Elewa A."/>
            <person name="Iarovenko S."/>
            <person name="Subramanian E."/>
            <person name="Araus A.J."/>
            <person name="Petzold A."/>
            <person name="Susuki M."/>
            <person name="Suzuki K.-i.T."/>
            <person name="Hayashi T."/>
            <person name="Toyoda A."/>
            <person name="Oliveira C."/>
            <person name="Osipova E."/>
            <person name="Leigh N.D."/>
            <person name="Simon A."/>
            <person name="Yun M.H."/>
        </authorList>
    </citation>
    <scope>NUCLEOTIDE SEQUENCE</scope>
    <source>
        <strain evidence="1">20211129_DDA</strain>
        <tissue evidence="1">Liver</tissue>
    </source>
</reference>
<dbReference type="AlphaFoldDB" id="A0AAV7RJ87"/>